<dbReference type="PRINTS" id="PR00119">
    <property type="entry name" value="CATATPASE"/>
</dbReference>
<feature type="transmembrane region" description="Helical" evidence="10">
    <location>
        <begin position="80"/>
        <end position="99"/>
    </location>
</feature>
<dbReference type="InterPro" id="IPR044492">
    <property type="entry name" value="P_typ_ATPase_HD_dom"/>
</dbReference>
<dbReference type="InterPro" id="IPR008250">
    <property type="entry name" value="ATPase_P-typ_transduc_dom_A_sf"/>
</dbReference>
<dbReference type="EMBL" id="AOIE01000123">
    <property type="protein sequence ID" value="ELY69181.1"/>
    <property type="molecule type" value="Genomic_DNA"/>
</dbReference>
<dbReference type="GO" id="GO:0055070">
    <property type="term" value="P:copper ion homeostasis"/>
    <property type="evidence" value="ECO:0007669"/>
    <property type="project" value="TreeGrafter"/>
</dbReference>
<keyword evidence="9 10" id="KW-0472">Membrane</keyword>
<dbReference type="InterPro" id="IPR018303">
    <property type="entry name" value="ATPase_P-typ_P_site"/>
</dbReference>
<evidence type="ECO:0000256" key="8">
    <source>
        <dbReference type="ARBA" id="ARBA00022989"/>
    </source>
</evidence>
<keyword evidence="5" id="KW-0547">Nucleotide-binding</keyword>
<feature type="domain" description="P-type ATPase A" evidence="11">
    <location>
        <begin position="140"/>
        <end position="241"/>
    </location>
</feature>
<dbReference type="GO" id="GO:0005507">
    <property type="term" value="F:copper ion binding"/>
    <property type="evidence" value="ECO:0007669"/>
    <property type="project" value="TreeGrafter"/>
</dbReference>
<dbReference type="InterPro" id="IPR001757">
    <property type="entry name" value="P_typ_ATPase"/>
</dbReference>
<feature type="transmembrane region" description="Helical" evidence="10">
    <location>
        <begin position="12"/>
        <end position="30"/>
    </location>
</feature>
<dbReference type="NCBIfam" id="TIGR01525">
    <property type="entry name" value="ATPase-IB_hvy"/>
    <property type="match status" value="1"/>
</dbReference>
<dbReference type="InterPro" id="IPR023214">
    <property type="entry name" value="HAD_sf"/>
</dbReference>
<keyword evidence="13" id="KW-1185">Reference proteome</keyword>
<dbReference type="SUPFAM" id="SSF81665">
    <property type="entry name" value="Calcium ATPase, transmembrane domain M"/>
    <property type="match status" value="1"/>
</dbReference>
<dbReference type="InterPro" id="IPR023299">
    <property type="entry name" value="ATPase_P-typ_cyto_dom_N"/>
</dbReference>
<feature type="transmembrane region" description="Helical" evidence="10">
    <location>
        <begin position="629"/>
        <end position="648"/>
    </location>
</feature>
<feature type="transmembrane region" description="Helical" evidence="10">
    <location>
        <begin position="50"/>
        <end position="68"/>
    </location>
</feature>
<evidence type="ECO:0000256" key="4">
    <source>
        <dbReference type="ARBA" id="ARBA00022723"/>
    </source>
</evidence>
<dbReference type="NCBIfam" id="TIGR01494">
    <property type="entry name" value="ATPase_P-type"/>
    <property type="match status" value="1"/>
</dbReference>
<dbReference type="AlphaFoldDB" id="L9Y6B3"/>
<dbReference type="Pfam" id="PF00702">
    <property type="entry name" value="Hydrolase"/>
    <property type="match status" value="1"/>
</dbReference>
<keyword evidence="4" id="KW-0479">Metal-binding</keyword>
<reference evidence="12 13" key="1">
    <citation type="journal article" date="2014" name="PLoS Genet.">
        <title>Phylogenetically driven sequencing of extremely halophilic archaea reveals strategies for static and dynamic osmo-response.</title>
        <authorList>
            <person name="Becker E.A."/>
            <person name="Seitzer P.M."/>
            <person name="Tritt A."/>
            <person name="Larsen D."/>
            <person name="Krusor M."/>
            <person name="Yao A.I."/>
            <person name="Wu D."/>
            <person name="Madern D."/>
            <person name="Eisen J.A."/>
            <person name="Darling A.E."/>
            <person name="Facciotti M.T."/>
        </authorList>
    </citation>
    <scope>NUCLEOTIDE SEQUENCE [LARGE SCALE GENOMIC DNA]</scope>
    <source>
        <strain evidence="12 13">DSM 15624</strain>
    </source>
</reference>
<dbReference type="PANTHER" id="PTHR43520:SF8">
    <property type="entry name" value="P-TYPE CU(+) TRANSPORTER"/>
    <property type="match status" value="1"/>
</dbReference>
<dbReference type="GO" id="GO:0016020">
    <property type="term" value="C:membrane"/>
    <property type="evidence" value="ECO:0007669"/>
    <property type="project" value="InterPro"/>
</dbReference>
<dbReference type="OrthoDB" id="8588at2157"/>
<dbReference type="Pfam" id="PF00122">
    <property type="entry name" value="E1-E2_ATPase"/>
    <property type="match status" value="1"/>
</dbReference>
<dbReference type="RefSeq" id="WP_006183504.1">
    <property type="nucleotide sequence ID" value="NC_019963.1"/>
</dbReference>
<dbReference type="Proteomes" id="UP000011593">
    <property type="component" value="Unassembled WGS sequence"/>
</dbReference>
<dbReference type="Gene3D" id="3.40.50.1000">
    <property type="entry name" value="HAD superfamily/HAD-like"/>
    <property type="match status" value="1"/>
</dbReference>
<keyword evidence="3 10" id="KW-0812">Transmembrane</keyword>
<feature type="transmembrane region" description="Helical" evidence="10">
    <location>
        <begin position="600"/>
        <end position="623"/>
    </location>
</feature>
<dbReference type="FunFam" id="2.70.150.10:FF:000002">
    <property type="entry name" value="Copper-transporting ATPase 1, putative"/>
    <property type="match status" value="1"/>
</dbReference>
<dbReference type="SFLD" id="SFLDF00027">
    <property type="entry name" value="p-type_atpase"/>
    <property type="match status" value="1"/>
</dbReference>
<evidence type="ECO:0000313" key="13">
    <source>
        <dbReference type="Proteomes" id="UP000011593"/>
    </source>
</evidence>
<keyword evidence="6" id="KW-0067">ATP-binding</keyword>
<dbReference type="PROSITE" id="PS00154">
    <property type="entry name" value="ATPASE_E1_E2"/>
    <property type="match status" value="1"/>
</dbReference>
<dbReference type="SUPFAM" id="SSF56784">
    <property type="entry name" value="HAD-like"/>
    <property type="match status" value="1"/>
</dbReference>
<feature type="transmembrane region" description="Helical" evidence="10">
    <location>
        <begin position="257"/>
        <end position="278"/>
    </location>
</feature>
<dbReference type="GeneID" id="14336177"/>
<gene>
    <name evidence="12" type="ORF">C488_20877</name>
</gene>
<dbReference type="GO" id="GO:0012505">
    <property type="term" value="C:endomembrane system"/>
    <property type="evidence" value="ECO:0007669"/>
    <property type="project" value="UniProtKB-SubCell"/>
</dbReference>
<name>L9Y6B3_NATP1</name>
<organism evidence="12 13">
    <name type="scientific">Natrinema pellirubrum (strain DSM 15624 / CIP 106293 / JCM 10476 / NCIMB 786 / 157)</name>
    <dbReference type="NCBI Taxonomy" id="797303"/>
    <lineage>
        <taxon>Archaea</taxon>
        <taxon>Methanobacteriati</taxon>
        <taxon>Methanobacteriota</taxon>
        <taxon>Stenosarchaea group</taxon>
        <taxon>Halobacteria</taxon>
        <taxon>Halobacteriales</taxon>
        <taxon>Natrialbaceae</taxon>
        <taxon>Natrinema</taxon>
    </lineage>
</organism>
<proteinExistence type="inferred from homology"/>
<dbReference type="GO" id="GO:0005524">
    <property type="term" value="F:ATP binding"/>
    <property type="evidence" value="ECO:0007669"/>
    <property type="project" value="UniProtKB-KW"/>
</dbReference>
<feature type="transmembrane region" description="Helical" evidence="10">
    <location>
        <begin position="290"/>
        <end position="312"/>
    </location>
</feature>
<evidence type="ECO:0000256" key="3">
    <source>
        <dbReference type="ARBA" id="ARBA00022692"/>
    </source>
</evidence>
<dbReference type="Gene3D" id="2.70.150.10">
    <property type="entry name" value="Calcium-transporting ATPase, cytoplasmic transduction domain A"/>
    <property type="match status" value="1"/>
</dbReference>
<dbReference type="InterPro" id="IPR027256">
    <property type="entry name" value="P-typ_ATPase_IB"/>
</dbReference>
<accession>L9Y6B3</accession>
<dbReference type="NCBIfam" id="TIGR01511">
    <property type="entry name" value="ATPase-IB1_Cu"/>
    <property type="match status" value="1"/>
</dbReference>
<evidence type="ECO:0000313" key="12">
    <source>
        <dbReference type="EMBL" id="ELY69181.1"/>
    </source>
</evidence>
<feature type="transmembrane region" description="Helical" evidence="10">
    <location>
        <begin position="105"/>
        <end position="122"/>
    </location>
</feature>
<dbReference type="SFLD" id="SFLDG00002">
    <property type="entry name" value="C1.7:_P-type_atpase_like"/>
    <property type="match status" value="1"/>
</dbReference>
<comment type="caution">
    <text evidence="12">The sequence shown here is derived from an EMBL/GenBank/DDBJ whole genome shotgun (WGS) entry which is preliminary data.</text>
</comment>
<comment type="similarity">
    <text evidence="2">Belongs to the cation transport ATPase (P-type) (TC 3.A.3) family. Type IB subfamily.</text>
</comment>
<evidence type="ECO:0000256" key="6">
    <source>
        <dbReference type="ARBA" id="ARBA00022840"/>
    </source>
</evidence>
<keyword evidence="8 10" id="KW-1133">Transmembrane helix</keyword>
<evidence type="ECO:0000256" key="5">
    <source>
        <dbReference type="ARBA" id="ARBA00022741"/>
    </source>
</evidence>
<dbReference type="SFLD" id="SFLDS00003">
    <property type="entry name" value="Haloacid_Dehalogenase"/>
    <property type="match status" value="1"/>
</dbReference>
<evidence type="ECO:0000256" key="9">
    <source>
        <dbReference type="ARBA" id="ARBA00023136"/>
    </source>
</evidence>
<evidence type="ECO:0000256" key="1">
    <source>
        <dbReference type="ARBA" id="ARBA00004127"/>
    </source>
</evidence>
<sequence>MHEGHEEMFRRRFFVSTILSIPVLLYSEMLQEWLGFSVPAFPGSEWINPVFAVIVFAYGGVPFLRMAAPELQDRSPGMMTLISMAISVAFVYSLASVVLPTESAFFWELVTLIDIMLLGHWIEMRSVRRAQSALDELAQLMPDTAERITEDGETEEVPVSELSEGDLVLVRPGASVPADGVVEEGDSDVNESMITGESMPVSKEPGDEVIGGTINGDGSLRVRIEATGEETTLAGIMRLVEEAQGSKSQTQVLADRAAGWLFYVAVAAAAVTAIAWTIAVSFDAAVIERVVTVLVIACPHALGLAIPLVVAINTSLAARNGMLVRDRIAMEEARNLDAIIFDKTGTLTEGEHGVVGTETADNIDEQEVLALAAAVEGDSEHMIARAIREAAAERSVSVPEAEDFEAMKGRGVRAQVTGDEVYVGGPNLLTYLDTNVPSDLQRFADQAGENGQTVVYVVRNGEPIAAFAMADVIREESYRVVDALHELDIEVAMLTGDSQDVADAVADELGIDTVFAEVLPEDKDEKVQELQNQGKLVAMVGDGVNDAPALTRADVGIAIGSGTDVAVQSADVILVQNNPMDVARLVKLSKASYRKMQENIVWAAGYNVFAIPLAAGVLAPIGILLSPAVGALLMSLSTVIVAINAQLLRRVDLSIPSLPGVSQAKGAQPAD</sequence>
<comment type="subcellular location">
    <subcellularLocation>
        <location evidence="1">Endomembrane system</location>
        <topology evidence="1">Multi-pass membrane protein</topology>
    </subcellularLocation>
</comment>
<dbReference type="InterPro" id="IPR023298">
    <property type="entry name" value="ATPase_P-typ_TM_dom_sf"/>
</dbReference>
<dbReference type="GO" id="GO:0043682">
    <property type="term" value="F:P-type divalent copper transporter activity"/>
    <property type="evidence" value="ECO:0007669"/>
    <property type="project" value="TreeGrafter"/>
</dbReference>
<dbReference type="GO" id="GO:0016887">
    <property type="term" value="F:ATP hydrolysis activity"/>
    <property type="evidence" value="ECO:0007669"/>
    <property type="project" value="InterPro"/>
</dbReference>
<dbReference type="PRINTS" id="PR00120">
    <property type="entry name" value="HATPASE"/>
</dbReference>
<evidence type="ECO:0000259" key="11">
    <source>
        <dbReference type="Pfam" id="PF00122"/>
    </source>
</evidence>
<dbReference type="InterPro" id="IPR036412">
    <property type="entry name" value="HAD-like_sf"/>
</dbReference>
<dbReference type="SUPFAM" id="SSF81653">
    <property type="entry name" value="Calcium ATPase, transduction domain A"/>
    <property type="match status" value="1"/>
</dbReference>
<protein>
    <submittedName>
        <fullName evidence="12">Copper-translocating P-type ATPase</fullName>
    </submittedName>
</protein>
<dbReference type="InterPro" id="IPR059000">
    <property type="entry name" value="ATPase_P-type_domA"/>
</dbReference>
<evidence type="ECO:0000256" key="7">
    <source>
        <dbReference type="ARBA" id="ARBA00022967"/>
    </source>
</evidence>
<dbReference type="PANTHER" id="PTHR43520">
    <property type="entry name" value="ATP7, ISOFORM B"/>
    <property type="match status" value="1"/>
</dbReference>
<evidence type="ECO:0000256" key="2">
    <source>
        <dbReference type="ARBA" id="ARBA00006024"/>
    </source>
</evidence>
<dbReference type="PATRIC" id="fig|797303.5.peg.4135"/>
<dbReference type="Gene3D" id="3.40.1110.10">
    <property type="entry name" value="Calcium-transporting ATPase, cytoplasmic domain N"/>
    <property type="match status" value="1"/>
</dbReference>
<evidence type="ECO:0000256" key="10">
    <source>
        <dbReference type="SAM" id="Phobius"/>
    </source>
</evidence>
<keyword evidence="7" id="KW-1278">Translocase</keyword>